<accession>A0A8S3VD86</accession>
<dbReference type="SMART" id="SM00256">
    <property type="entry name" value="FBOX"/>
    <property type="match status" value="1"/>
</dbReference>
<dbReference type="EMBL" id="CAJPWZ010003259">
    <property type="protein sequence ID" value="CAG2255157.1"/>
    <property type="molecule type" value="Genomic_DNA"/>
</dbReference>
<dbReference type="GO" id="GO:0031146">
    <property type="term" value="P:SCF-dependent proteasomal ubiquitin-dependent protein catabolic process"/>
    <property type="evidence" value="ECO:0007669"/>
    <property type="project" value="TreeGrafter"/>
</dbReference>
<reference evidence="4" key="1">
    <citation type="submission" date="2021-03" db="EMBL/GenBank/DDBJ databases">
        <authorList>
            <person name="Bekaert M."/>
        </authorList>
    </citation>
    <scope>NUCLEOTIDE SEQUENCE</scope>
</reference>
<name>A0A8S3VD86_MYTED</name>
<organism evidence="4 5">
    <name type="scientific">Mytilus edulis</name>
    <name type="common">Blue mussel</name>
    <dbReference type="NCBI Taxonomy" id="6550"/>
    <lineage>
        <taxon>Eukaryota</taxon>
        <taxon>Metazoa</taxon>
        <taxon>Spiralia</taxon>
        <taxon>Lophotrochozoa</taxon>
        <taxon>Mollusca</taxon>
        <taxon>Bivalvia</taxon>
        <taxon>Autobranchia</taxon>
        <taxon>Pteriomorphia</taxon>
        <taxon>Mytilida</taxon>
        <taxon>Mytiloidea</taxon>
        <taxon>Mytilidae</taxon>
        <taxon>Mytilinae</taxon>
        <taxon>Mytilus</taxon>
    </lineage>
</organism>
<proteinExistence type="predicted"/>
<dbReference type="GO" id="GO:0019005">
    <property type="term" value="C:SCF ubiquitin ligase complex"/>
    <property type="evidence" value="ECO:0007669"/>
    <property type="project" value="TreeGrafter"/>
</dbReference>
<dbReference type="Gene3D" id="1.20.1280.50">
    <property type="match status" value="1"/>
</dbReference>
<dbReference type="PANTHER" id="PTHR13318">
    <property type="entry name" value="PARTNER OF PAIRED, ISOFORM B-RELATED"/>
    <property type="match status" value="1"/>
</dbReference>
<sequence length="444" mass="51576">MNINELPSEIILDIFSYLPQKDLINGAWHVCMLWQELSLSPRLWRNYNYAKDYKNFTYCYLHLAKINQHVRHIQIPLSSLVACFAFPNIQWKNLESLHVNNRVSTYQCLETVVKKFGFLKHLTVTFEPNTDIRRHLNLLTQLSLVSLEIEWSGNQYVDSYLISLLRKQPNLKSLTLKGWHSLNDDTIAGGLEMCQNIEVLHLLTSQVSNSIVGISVPLHSLTKFIVRSEIFDDSGLRLLANRATGLRFLDIRGCVQTTYRGLTCIARHCSFLESVQFDKFLIEGNSNINSYISTLSECCHRLKHLQLIRLDTICEDRLLNLFTSVKFLQSITLENVEEISNTSLFFIAKHCLYLTDIYLKKCHMISAVGVIFLAKNCKRLKSLNVLYCNGIKDVYEDNKMVFYNHLIHIILVLLFVIQVPTSCLKTTQWNAKSRQWECRIMMRR</sequence>
<dbReference type="InterPro" id="IPR006553">
    <property type="entry name" value="Leu-rich_rpt_Cys-con_subtyp"/>
</dbReference>
<dbReference type="InterPro" id="IPR032675">
    <property type="entry name" value="LRR_dom_sf"/>
</dbReference>
<dbReference type="SUPFAM" id="SSF81383">
    <property type="entry name" value="F-box domain"/>
    <property type="match status" value="1"/>
</dbReference>
<keyword evidence="2" id="KW-0812">Transmembrane</keyword>
<dbReference type="PROSITE" id="PS50181">
    <property type="entry name" value="FBOX"/>
    <property type="match status" value="1"/>
</dbReference>
<feature type="domain" description="F-box" evidence="3">
    <location>
        <begin position="1"/>
        <end position="47"/>
    </location>
</feature>
<keyword evidence="2" id="KW-1133">Transmembrane helix</keyword>
<dbReference type="Pfam" id="PF12937">
    <property type="entry name" value="F-box-like"/>
    <property type="match status" value="1"/>
</dbReference>
<dbReference type="InterPro" id="IPR001810">
    <property type="entry name" value="F-box_dom"/>
</dbReference>
<protein>
    <recommendedName>
        <fullName evidence="3">F-box domain-containing protein</fullName>
    </recommendedName>
</protein>
<dbReference type="OrthoDB" id="423607at2759"/>
<dbReference type="InterPro" id="IPR036047">
    <property type="entry name" value="F-box-like_dom_sf"/>
</dbReference>
<dbReference type="SUPFAM" id="SSF52047">
    <property type="entry name" value="RNI-like"/>
    <property type="match status" value="1"/>
</dbReference>
<evidence type="ECO:0000256" key="2">
    <source>
        <dbReference type="SAM" id="Phobius"/>
    </source>
</evidence>
<dbReference type="Gene3D" id="3.80.10.10">
    <property type="entry name" value="Ribonuclease Inhibitor"/>
    <property type="match status" value="1"/>
</dbReference>
<evidence type="ECO:0000256" key="1">
    <source>
        <dbReference type="ARBA" id="ARBA00022786"/>
    </source>
</evidence>
<dbReference type="PANTHER" id="PTHR13318:SF95">
    <property type="entry name" value="F-BOX PROTEIN YLR352W"/>
    <property type="match status" value="1"/>
</dbReference>
<evidence type="ECO:0000259" key="3">
    <source>
        <dbReference type="PROSITE" id="PS50181"/>
    </source>
</evidence>
<keyword evidence="2" id="KW-0472">Membrane</keyword>
<keyword evidence="1" id="KW-0833">Ubl conjugation pathway</keyword>
<gene>
    <name evidence="4" type="ORF">MEDL_66555</name>
</gene>
<dbReference type="AlphaFoldDB" id="A0A8S3VD86"/>
<comment type="caution">
    <text evidence="4">The sequence shown here is derived from an EMBL/GenBank/DDBJ whole genome shotgun (WGS) entry which is preliminary data.</text>
</comment>
<dbReference type="SMART" id="SM00367">
    <property type="entry name" value="LRR_CC"/>
    <property type="match status" value="3"/>
</dbReference>
<keyword evidence="5" id="KW-1185">Reference proteome</keyword>
<feature type="transmembrane region" description="Helical" evidence="2">
    <location>
        <begin position="402"/>
        <end position="424"/>
    </location>
</feature>
<evidence type="ECO:0000313" key="5">
    <source>
        <dbReference type="Proteomes" id="UP000683360"/>
    </source>
</evidence>
<evidence type="ECO:0000313" key="4">
    <source>
        <dbReference type="EMBL" id="CAG2255157.1"/>
    </source>
</evidence>
<dbReference type="Proteomes" id="UP000683360">
    <property type="component" value="Unassembled WGS sequence"/>
</dbReference>